<dbReference type="GO" id="GO:0005739">
    <property type="term" value="C:mitochondrion"/>
    <property type="evidence" value="ECO:0007669"/>
    <property type="project" value="TreeGrafter"/>
</dbReference>
<dbReference type="InterPro" id="IPR052950">
    <property type="entry name" value="CISD"/>
</dbReference>
<evidence type="ECO:0000313" key="7">
    <source>
        <dbReference type="EMBL" id="KAK3108164.1"/>
    </source>
</evidence>
<evidence type="ECO:0000256" key="1">
    <source>
        <dbReference type="ARBA" id="ARBA00022714"/>
    </source>
</evidence>
<dbReference type="GO" id="GO:0046872">
    <property type="term" value="F:metal ion binding"/>
    <property type="evidence" value="ECO:0007669"/>
    <property type="project" value="UniProtKB-KW"/>
</dbReference>
<keyword evidence="3" id="KW-0408">Iron</keyword>
<dbReference type="InterPro" id="IPR042216">
    <property type="entry name" value="MitoNEET_CISD"/>
</dbReference>
<feature type="domain" description="Iron-binding zinc finger CDGSH type" evidence="6">
    <location>
        <begin position="39"/>
        <end position="76"/>
    </location>
</feature>
<evidence type="ECO:0000259" key="6">
    <source>
        <dbReference type="SMART" id="SM00704"/>
    </source>
</evidence>
<dbReference type="InterPro" id="IPR018967">
    <property type="entry name" value="FeS-contain_CDGSH-typ"/>
</dbReference>
<accession>A0AA88YUQ6</accession>
<dbReference type="Pfam" id="PF09360">
    <property type="entry name" value="zf-CDGSH"/>
    <property type="match status" value="2"/>
</dbReference>
<reference evidence="7" key="1">
    <citation type="submission" date="2019-08" db="EMBL/GenBank/DDBJ databases">
        <title>The improved chromosome-level genome for the pearl oyster Pinctada fucata martensii using PacBio sequencing and Hi-C.</title>
        <authorList>
            <person name="Zheng Z."/>
        </authorList>
    </citation>
    <scope>NUCLEOTIDE SEQUENCE</scope>
    <source>
        <strain evidence="7">ZZ-2019</strain>
        <tissue evidence="7">Adductor muscle</tissue>
    </source>
</reference>
<keyword evidence="4" id="KW-0411">Iron-sulfur</keyword>
<comment type="cofactor">
    <cofactor evidence="5">
        <name>[2Fe-2S] cluster</name>
        <dbReference type="ChEBI" id="CHEBI:190135"/>
    </cofactor>
</comment>
<evidence type="ECO:0000256" key="5">
    <source>
        <dbReference type="ARBA" id="ARBA00034078"/>
    </source>
</evidence>
<dbReference type="AlphaFoldDB" id="A0AA88YUQ6"/>
<organism evidence="7 8">
    <name type="scientific">Pinctada imbricata</name>
    <name type="common">Atlantic pearl-oyster</name>
    <name type="synonym">Pinctada martensii</name>
    <dbReference type="NCBI Taxonomy" id="66713"/>
    <lineage>
        <taxon>Eukaryota</taxon>
        <taxon>Metazoa</taxon>
        <taxon>Spiralia</taxon>
        <taxon>Lophotrochozoa</taxon>
        <taxon>Mollusca</taxon>
        <taxon>Bivalvia</taxon>
        <taxon>Autobranchia</taxon>
        <taxon>Pteriomorphia</taxon>
        <taxon>Pterioida</taxon>
        <taxon>Pterioidea</taxon>
        <taxon>Pteriidae</taxon>
        <taxon>Pinctada</taxon>
    </lineage>
</organism>
<evidence type="ECO:0000313" key="8">
    <source>
        <dbReference type="Proteomes" id="UP001186944"/>
    </source>
</evidence>
<protein>
    <recommendedName>
        <fullName evidence="6">Iron-binding zinc finger CDGSH type domain-containing protein</fullName>
    </recommendedName>
</protein>
<dbReference type="GO" id="GO:0051537">
    <property type="term" value="F:2 iron, 2 sulfur cluster binding"/>
    <property type="evidence" value="ECO:0007669"/>
    <property type="project" value="UniProtKB-KW"/>
</dbReference>
<evidence type="ECO:0000256" key="3">
    <source>
        <dbReference type="ARBA" id="ARBA00023004"/>
    </source>
</evidence>
<dbReference type="Gene3D" id="3.40.5.90">
    <property type="entry name" value="CDGSH iron-sulfur domain, mitoNEET-type"/>
    <property type="match status" value="2"/>
</dbReference>
<dbReference type="PANTHER" id="PTHR46491">
    <property type="entry name" value="CDGSH IRON SULFUR DOMAIN PROTEIN HOMOLOG"/>
    <property type="match status" value="1"/>
</dbReference>
<keyword evidence="2" id="KW-0479">Metal-binding</keyword>
<dbReference type="PANTHER" id="PTHR46491:SF3">
    <property type="entry name" value="CDGSH IRON-SULFUR DOMAIN-CONTAINING PROTEIN 3, MITOCHONDRIAL"/>
    <property type="match status" value="1"/>
</dbReference>
<sequence>MCDYEDVKDLLTQKKRKHPETPKTNIDPTEIIKGKMWDKKPFRVELKADKRYSWCACGYSKNQPFCDGSHRALSYQLAVGNKKIHIKPHRFKVEETKEYWLCNCKQTDNRPFCDGSHKKPEVAAITRGPGPNF</sequence>
<keyword evidence="1" id="KW-0001">2Fe-2S</keyword>
<dbReference type="Proteomes" id="UP001186944">
    <property type="component" value="Unassembled WGS sequence"/>
</dbReference>
<proteinExistence type="predicted"/>
<dbReference type="EMBL" id="VSWD01000001">
    <property type="protein sequence ID" value="KAK3108164.1"/>
    <property type="molecule type" value="Genomic_DNA"/>
</dbReference>
<keyword evidence="8" id="KW-1185">Reference proteome</keyword>
<evidence type="ECO:0000256" key="4">
    <source>
        <dbReference type="ARBA" id="ARBA00023014"/>
    </source>
</evidence>
<evidence type="ECO:0000256" key="2">
    <source>
        <dbReference type="ARBA" id="ARBA00022723"/>
    </source>
</evidence>
<comment type="caution">
    <text evidence="7">The sequence shown here is derived from an EMBL/GenBank/DDBJ whole genome shotgun (WGS) entry which is preliminary data.</text>
</comment>
<name>A0AA88YUQ6_PINIB</name>
<dbReference type="SMART" id="SM00704">
    <property type="entry name" value="ZnF_CDGSH"/>
    <property type="match status" value="2"/>
</dbReference>
<gene>
    <name evidence="7" type="ORF">FSP39_002363</name>
</gene>
<feature type="domain" description="Iron-binding zinc finger CDGSH type" evidence="6">
    <location>
        <begin position="88"/>
        <end position="123"/>
    </location>
</feature>